<dbReference type="Proteomes" id="UP000323000">
    <property type="component" value="Chromosome 3"/>
</dbReference>
<name>A0A5C7ICP3_9ROSI</name>
<accession>A0A5C7ICP3</accession>
<feature type="region of interest" description="Disordered" evidence="1">
    <location>
        <begin position="1"/>
        <end position="27"/>
    </location>
</feature>
<evidence type="ECO:0000256" key="1">
    <source>
        <dbReference type="SAM" id="MobiDB-lite"/>
    </source>
</evidence>
<evidence type="ECO:0008006" key="4">
    <source>
        <dbReference type="Google" id="ProtNLM"/>
    </source>
</evidence>
<protein>
    <recommendedName>
        <fullName evidence="4">Retrotransposon Copia-like N-terminal domain-containing protein</fullName>
    </recommendedName>
</protein>
<organism evidence="2 3">
    <name type="scientific">Acer yangbiense</name>
    <dbReference type="NCBI Taxonomy" id="1000413"/>
    <lineage>
        <taxon>Eukaryota</taxon>
        <taxon>Viridiplantae</taxon>
        <taxon>Streptophyta</taxon>
        <taxon>Embryophyta</taxon>
        <taxon>Tracheophyta</taxon>
        <taxon>Spermatophyta</taxon>
        <taxon>Magnoliopsida</taxon>
        <taxon>eudicotyledons</taxon>
        <taxon>Gunneridae</taxon>
        <taxon>Pentapetalae</taxon>
        <taxon>rosids</taxon>
        <taxon>malvids</taxon>
        <taxon>Sapindales</taxon>
        <taxon>Sapindaceae</taxon>
        <taxon>Hippocastanoideae</taxon>
        <taxon>Acereae</taxon>
        <taxon>Acer</taxon>
    </lineage>
</organism>
<gene>
    <name evidence="2" type="ORF">EZV62_007471</name>
</gene>
<keyword evidence="3" id="KW-1185">Reference proteome</keyword>
<reference evidence="3" key="1">
    <citation type="journal article" date="2019" name="Gigascience">
        <title>De novo genome assembly of the endangered Acer yangbiense, a plant species with extremely small populations endemic to Yunnan Province, China.</title>
        <authorList>
            <person name="Yang J."/>
            <person name="Wariss H.M."/>
            <person name="Tao L."/>
            <person name="Zhang R."/>
            <person name="Yun Q."/>
            <person name="Hollingsworth P."/>
            <person name="Dao Z."/>
            <person name="Luo G."/>
            <person name="Guo H."/>
            <person name="Ma Y."/>
            <person name="Sun W."/>
        </authorList>
    </citation>
    <scope>NUCLEOTIDE SEQUENCE [LARGE SCALE GENOMIC DNA]</scope>
    <source>
        <strain evidence="3">cv. Malutang</strain>
    </source>
</reference>
<evidence type="ECO:0000313" key="3">
    <source>
        <dbReference type="Proteomes" id="UP000323000"/>
    </source>
</evidence>
<dbReference type="OrthoDB" id="7478066at2759"/>
<dbReference type="EMBL" id="VAHF01000003">
    <property type="protein sequence ID" value="TXG66196.1"/>
    <property type="molecule type" value="Genomic_DNA"/>
</dbReference>
<sequence>MVDLGGISPPVEEFSNSEDSSREEVSFSEIASTQAEVTVPNFGNFNNSFNSLYNMKFEINKYDGTGDFGIWRRKVKALLSQQKILRAIESPDKLPDSLTLEQKDDMLEMALGTIILNLSDNVLREIYLKERLFSFKMDPSKGLGQNLDEFKKMTTELANAGENEKLSDENEAIILLNSLPNSFKDVKAAIKYGRSSLILEECLSTLKSKDLELKIERKDGGQVLVQQDPIVDQEATCSDVDI</sequence>
<evidence type="ECO:0000313" key="2">
    <source>
        <dbReference type="EMBL" id="TXG66196.1"/>
    </source>
</evidence>
<dbReference type="Pfam" id="PF14223">
    <property type="entry name" value="Retrotran_gag_2"/>
    <property type="match status" value="1"/>
</dbReference>
<dbReference type="AlphaFoldDB" id="A0A5C7ICP3"/>
<proteinExistence type="predicted"/>
<comment type="caution">
    <text evidence="2">The sequence shown here is derived from an EMBL/GenBank/DDBJ whole genome shotgun (WGS) entry which is preliminary data.</text>
</comment>